<feature type="region of interest" description="Disordered" evidence="1">
    <location>
        <begin position="1"/>
        <end position="23"/>
    </location>
</feature>
<name>A0A699RSV9_TANCI</name>
<sequence>TSSKEKADSRKKASSDESLRNRGLRRDFLEPSCKVIKGSRFNVIRLGPGAFDSAQSHTAALTSSKEKADSRKKASSDESLRNRGLRRDGLLGSLSLNLAAK</sequence>
<protein>
    <submittedName>
        <fullName evidence="2">Uncharacterized protein</fullName>
    </submittedName>
</protein>
<accession>A0A699RSV9</accession>
<feature type="compositionally biased region" description="Basic and acidic residues" evidence="1">
    <location>
        <begin position="64"/>
        <end position="84"/>
    </location>
</feature>
<evidence type="ECO:0000313" key="2">
    <source>
        <dbReference type="EMBL" id="GFC89265.1"/>
    </source>
</evidence>
<feature type="compositionally biased region" description="Polar residues" evidence="1">
    <location>
        <begin position="54"/>
        <end position="63"/>
    </location>
</feature>
<feature type="region of interest" description="Disordered" evidence="1">
    <location>
        <begin position="54"/>
        <end position="84"/>
    </location>
</feature>
<feature type="non-terminal residue" evidence="2">
    <location>
        <position position="1"/>
    </location>
</feature>
<proteinExistence type="predicted"/>
<reference evidence="2" key="1">
    <citation type="journal article" date="2019" name="Sci. Rep.">
        <title>Draft genome of Tanacetum cinerariifolium, the natural source of mosquito coil.</title>
        <authorList>
            <person name="Yamashiro T."/>
            <person name="Shiraishi A."/>
            <person name="Satake H."/>
            <person name="Nakayama K."/>
        </authorList>
    </citation>
    <scope>NUCLEOTIDE SEQUENCE</scope>
</reference>
<evidence type="ECO:0000256" key="1">
    <source>
        <dbReference type="SAM" id="MobiDB-lite"/>
    </source>
</evidence>
<dbReference type="AlphaFoldDB" id="A0A699RSV9"/>
<comment type="caution">
    <text evidence="2">The sequence shown here is derived from an EMBL/GenBank/DDBJ whole genome shotgun (WGS) entry which is preliminary data.</text>
</comment>
<organism evidence="2">
    <name type="scientific">Tanacetum cinerariifolium</name>
    <name type="common">Dalmatian daisy</name>
    <name type="synonym">Chrysanthemum cinerariifolium</name>
    <dbReference type="NCBI Taxonomy" id="118510"/>
    <lineage>
        <taxon>Eukaryota</taxon>
        <taxon>Viridiplantae</taxon>
        <taxon>Streptophyta</taxon>
        <taxon>Embryophyta</taxon>
        <taxon>Tracheophyta</taxon>
        <taxon>Spermatophyta</taxon>
        <taxon>Magnoliopsida</taxon>
        <taxon>eudicotyledons</taxon>
        <taxon>Gunneridae</taxon>
        <taxon>Pentapetalae</taxon>
        <taxon>asterids</taxon>
        <taxon>campanulids</taxon>
        <taxon>Asterales</taxon>
        <taxon>Asteraceae</taxon>
        <taxon>Asteroideae</taxon>
        <taxon>Anthemideae</taxon>
        <taxon>Anthemidinae</taxon>
        <taxon>Tanacetum</taxon>
    </lineage>
</organism>
<dbReference type="EMBL" id="BKCJ011120059">
    <property type="protein sequence ID" value="GFC89265.1"/>
    <property type="molecule type" value="Genomic_DNA"/>
</dbReference>
<gene>
    <name evidence="2" type="ORF">Tci_861235</name>
</gene>